<sequence>MTGVRECSQQRGNLKDDGYIRWSIYEKMGYDLNYVEQLVKKCRFIDLYRYNHKFESELVKKIVKNASNNVVDFGAGHSVIEDDLDFKYIRNQMKEKGTTIFLDKSSHIGVNYLHPEEVFLNNYFLASKCNQKLSDITITVDNKSKLQILDQALSALKSIEVI</sequence>
<dbReference type="AlphaFoldDB" id="Q7N070"/>
<gene>
    <name evidence="1" type="ordered locus">plu4026</name>
</gene>
<dbReference type="KEGG" id="plu:plu4026"/>
<dbReference type="EMBL" id="BX571872">
    <property type="protein sequence ID" value="CAE16398.1"/>
    <property type="molecule type" value="Genomic_DNA"/>
</dbReference>
<dbReference type="Gene3D" id="3.40.50.300">
    <property type="entry name" value="P-loop containing nucleotide triphosphate hydrolases"/>
    <property type="match status" value="1"/>
</dbReference>
<reference evidence="2" key="1">
    <citation type="journal article" date="2003" name="Nat. Biotechnol.">
        <title>The genome sequence of the entomopathogenic bacterium Photorhabdus luminescens.</title>
        <authorList>
            <person name="Duchaud E."/>
            <person name="Rusniok C."/>
            <person name="Frangeul L."/>
            <person name="Buchrieser C."/>
            <person name="Givaudan A."/>
            <person name="Taourit S."/>
            <person name="Bocs S."/>
            <person name="Boursaux-Eude C."/>
            <person name="Chandler M."/>
            <person name="Charles J.-F."/>
            <person name="Dassa E."/>
            <person name="Derose R."/>
            <person name="Derzelle S."/>
            <person name="Freyssinet G."/>
            <person name="Gaudriault S."/>
            <person name="Medigue C."/>
            <person name="Lanois A."/>
            <person name="Powell K."/>
            <person name="Siguier P."/>
            <person name="Vincent R."/>
            <person name="Wingate V."/>
            <person name="Zouine M."/>
            <person name="Glaser P."/>
            <person name="Boemare N."/>
            <person name="Danchin A."/>
            <person name="Kunst F."/>
        </authorList>
    </citation>
    <scope>NUCLEOTIDE SEQUENCE [LARGE SCALE GENOMIC DNA]</scope>
    <source>
        <strain evidence="2">DSM 15139 / CIP 105565 / TT01</strain>
    </source>
</reference>
<keyword evidence="2" id="KW-1185">Reference proteome</keyword>
<dbReference type="eggNOG" id="COG0703">
    <property type="taxonomic scope" value="Bacteria"/>
</dbReference>
<dbReference type="HOGENOM" id="CLU_1387955_0_0_6"/>
<dbReference type="InterPro" id="IPR027417">
    <property type="entry name" value="P-loop_NTPase"/>
</dbReference>
<evidence type="ECO:0000313" key="1">
    <source>
        <dbReference type="EMBL" id="CAE16398.1"/>
    </source>
</evidence>
<name>Q7N070_PHOLL</name>
<accession>Q7N070</accession>
<dbReference type="RefSeq" id="WP_011148155.1">
    <property type="nucleotide sequence ID" value="NC_005126.1"/>
</dbReference>
<protein>
    <submittedName>
        <fullName evidence="1">Photorhabdus luminescens subsp. laumondii TTO1 complete genome segment 14/17</fullName>
    </submittedName>
</protein>
<organism evidence="1 2">
    <name type="scientific">Photorhabdus laumondii subsp. laumondii (strain DSM 15139 / CIP 105565 / TT01)</name>
    <name type="common">Photorhabdus luminescens subsp. laumondii</name>
    <dbReference type="NCBI Taxonomy" id="243265"/>
    <lineage>
        <taxon>Bacteria</taxon>
        <taxon>Pseudomonadati</taxon>
        <taxon>Pseudomonadota</taxon>
        <taxon>Gammaproteobacteria</taxon>
        <taxon>Enterobacterales</taxon>
        <taxon>Morganellaceae</taxon>
        <taxon>Photorhabdus</taxon>
    </lineage>
</organism>
<dbReference type="Proteomes" id="UP000002514">
    <property type="component" value="Chromosome"/>
</dbReference>
<evidence type="ECO:0000313" key="2">
    <source>
        <dbReference type="Proteomes" id="UP000002514"/>
    </source>
</evidence>
<dbReference type="STRING" id="243265.plu4026"/>
<proteinExistence type="predicted"/>